<feature type="repeat" description="ANK" evidence="15">
    <location>
        <begin position="198"/>
        <end position="230"/>
    </location>
</feature>
<feature type="repeat" description="ANK" evidence="15">
    <location>
        <begin position="231"/>
        <end position="263"/>
    </location>
</feature>
<dbReference type="Gene3D" id="2.60.220.30">
    <property type="match status" value="3"/>
</dbReference>
<dbReference type="PROSITE" id="PS51145">
    <property type="entry name" value="ZU5"/>
    <property type="match status" value="2"/>
</dbReference>
<dbReference type="Ensembl" id="ENSPFOT00000002228.2">
    <property type="protein sequence ID" value="ENSPFOP00000002224.2"/>
    <property type="gene ID" value="ENSPFOG00000001565.2"/>
</dbReference>
<feature type="repeat" description="ANK" evidence="15">
    <location>
        <begin position="594"/>
        <end position="626"/>
    </location>
</feature>
<reference evidence="20" key="1">
    <citation type="submission" date="2013-10" db="EMBL/GenBank/DDBJ databases">
        <authorList>
            <person name="Schartl M."/>
            <person name="Warren W."/>
        </authorList>
    </citation>
    <scope>NUCLEOTIDE SEQUENCE [LARGE SCALE GENOMIC DNA]</scope>
    <source>
        <strain evidence="20">female</strain>
    </source>
</reference>
<feature type="compositionally biased region" description="Basic and acidic residues" evidence="16">
    <location>
        <begin position="1435"/>
        <end position="1446"/>
    </location>
</feature>
<feature type="region of interest" description="Disordered" evidence="16">
    <location>
        <begin position="1687"/>
        <end position="1718"/>
    </location>
</feature>
<dbReference type="PROSITE" id="PS50088">
    <property type="entry name" value="ANK_REPEAT"/>
    <property type="match status" value="21"/>
</dbReference>
<evidence type="ECO:0000259" key="18">
    <source>
        <dbReference type="PROSITE" id="PS51145"/>
    </source>
</evidence>
<dbReference type="Gene3D" id="2.60.40.2660">
    <property type="match status" value="1"/>
</dbReference>
<evidence type="ECO:0000256" key="15">
    <source>
        <dbReference type="PROSITE-ProRule" id="PRU00023"/>
    </source>
</evidence>
<dbReference type="InterPro" id="IPR036770">
    <property type="entry name" value="Ankyrin_rpt-contain_sf"/>
</dbReference>
<feature type="repeat" description="ANK" evidence="15">
    <location>
        <begin position="495"/>
        <end position="527"/>
    </location>
</feature>
<feature type="repeat" description="ANK" evidence="15">
    <location>
        <begin position="136"/>
        <end position="159"/>
    </location>
</feature>
<dbReference type="PRINTS" id="PR01415">
    <property type="entry name" value="ANKYRIN"/>
</dbReference>
<feature type="domain" description="Death" evidence="17">
    <location>
        <begin position="1463"/>
        <end position="1547"/>
    </location>
</feature>
<dbReference type="SMART" id="SM00248">
    <property type="entry name" value="ANK"/>
    <property type="match status" value="23"/>
</dbReference>
<feature type="domain" description="ZU5" evidence="18">
    <location>
        <begin position="1136"/>
        <end position="1283"/>
    </location>
</feature>
<dbReference type="GO" id="GO:0072659">
    <property type="term" value="P:protein localization to plasma membrane"/>
    <property type="evidence" value="ECO:0007669"/>
    <property type="project" value="UniProtKB-ARBA"/>
</dbReference>
<feature type="repeat" description="ANK" evidence="15">
    <location>
        <begin position="264"/>
        <end position="296"/>
    </location>
</feature>
<keyword evidence="4" id="KW-0963">Cytoplasm</keyword>
<evidence type="ECO:0000256" key="1">
    <source>
        <dbReference type="ARBA" id="ARBA00004245"/>
    </source>
</evidence>
<dbReference type="PANTHER" id="PTHR24123:SF49">
    <property type="entry name" value="ANKYRIN-2-LIKE ISOFORM X1"/>
    <property type="match status" value="1"/>
</dbReference>
<protein>
    <recommendedName>
        <fullName evidence="21">Ankyrin 2</fullName>
    </recommendedName>
</protein>
<dbReference type="SUPFAM" id="SSF47986">
    <property type="entry name" value="DEATH domain"/>
    <property type="match status" value="1"/>
</dbReference>
<keyword evidence="8 15" id="KW-0040">ANK repeat</keyword>
<dbReference type="EMBL" id="AYCK01021080">
    <property type="status" value="NOT_ANNOTATED_CDS"/>
    <property type="molecule type" value="Genomic_DNA"/>
</dbReference>
<feature type="repeat" description="ANK" evidence="15">
    <location>
        <begin position="528"/>
        <end position="560"/>
    </location>
</feature>
<dbReference type="GO" id="GO:0045211">
    <property type="term" value="C:postsynaptic membrane"/>
    <property type="evidence" value="ECO:0007669"/>
    <property type="project" value="UniProtKB-SubCell"/>
</dbReference>
<reference evidence="19" key="3">
    <citation type="submission" date="2025-09" db="UniProtKB">
        <authorList>
            <consortium name="Ensembl"/>
        </authorList>
    </citation>
    <scope>IDENTIFICATION</scope>
</reference>
<accession>A0A087X8X1</accession>
<feature type="repeat" description="ANK" evidence="15">
    <location>
        <begin position="70"/>
        <end position="102"/>
    </location>
</feature>
<dbReference type="InterPro" id="IPR000488">
    <property type="entry name" value="Death_dom"/>
</dbReference>
<feature type="repeat" description="ANK" evidence="15">
    <location>
        <begin position="363"/>
        <end position="395"/>
    </location>
</feature>
<dbReference type="EMBL" id="AYCK01021083">
    <property type="status" value="NOT_ANNOTATED_CDS"/>
    <property type="molecule type" value="Genomic_DNA"/>
</dbReference>
<dbReference type="SMART" id="SM00218">
    <property type="entry name" value="ZU5"/>
    <property type="match status" value="1"/>
</dbReference>
<dbReference type="PROSITE" id="PS50017">
    <property type="entry name" value="DEATH_DOMAIN"/>
    <property type="match status" value="1"/>
</dbReference>
<feature type="repeat" description="ANK" evidence="15">
    <location>
        <begin position="37"/>
        <end position="69"/>
    </location>
</feature>
<dbReference type="FunFam" id="2.60.220.30:FF:000001">
    <property type="entry name" value="Ankyrin-3 isoform 2"/>
    <property type="match status" value="1"/>
</dbReference>
<feature type="repeat" description="ANK" evidence="15">
    <location>
        <begin position="297"/>
        <end position="329"/>
    </location>
</feature>
<feature type="repeat" description="ANK" evidence="15">
    <location>
        <begin position="429"/>
        <end position="461"/>
    </location>
</feature>
<dbReference type="GO" id="GO:0030315">
    <property type="term" value="C:T-tubule"/>
    <property type="evidence" value="ECO:0007669"/>
    <property type="project" value="UniProtKB-SubCell"/>
</dbReference>
<dbReference type="OMA" id="PQGRICF"/>
<evidence type="ECO:0000256" key="9">
    <source>
        <dbReference type="ARBA" id="ARBA00023136"/>
    </source>
</evidence>
<dbReference type="SUPFAM" id="SSF48403">
    <property type="entry name" value="Ankyrin repeat"/>
    <property type="match status" value="3"/>
</dbReference>
<dbReference type="Pfam" id="PF13637">
    <property type="entry name" value="Ank_4"/>
    <property type="match status" value="2"/>
</dbReference>
<evidence type="ECO:0000313" key="20">
    <source>
        <dbReference type="Proteomes" id="UP000028760"/>
    </source>
</evidence>
<keyword evidence="10" id="KW-0206">Cytoskeleton</keyword>
<evidence type="ECO:0000256" key="7">
    <source>
        <dbReference type="ARBA" id="ARBA00023018"/>
    </source>
</evidence>
<keyword evidence="20" id="KW-1185">Reference proteome</keyword>
<keyword evidence="6" id="KW-0677">Repeat</keyword>
<dbReference type="Pfam" id="PF00023">
    <property type="entry name" value="Ank"/>
    <property type="match status" value="2"/>
</dbReference>
<feature type="repeat" description="ANK" evidence="15">
    <location>
        <begin position="694"/>
        <end position="726"/>
    </location>
</feature>
<evidence type="ECO:0000256" key="10">
    <source>
        <dbReference type="ARBA" id="ARBA00023212"/>
    </source>
</evidence>
<feature type="repeat" description="ANK" evidence="15">
    <location>
        <begin position="627"/>
        <end position="659"/>
    </location>
</feature>
<evidence type="ECO:0000256" key="8">
    <source>
        <dbReference type="ARBA" id="ARBA00023043"/>
    </source>
</evidence>
<dbReference type="Proteomes" id="UP000028760">
    <property type="component" value="Unassembled WGS sequence"/>
</dbReference>
<evidence type="ECO:0000256" key="13">
    <source>
        <dbReference type="ARBA" id="ARBA00024012"/>
    </source>
</evidence>
<keyword evidence="3" id="KW-1003">Cell membrane</keyword>
<evidence type="ECO:0000259" key="17">
    <source>
        <dbReference type="PROSITE" id="PS50017"/>
    </source>
</evidence>
<dbReference type="Pfam" id="PF12796">
    <property type="entry name" value="Ank_2"/>
    <property type="match status" value="6"/>
</dbReference>
<dbReference type="Pfam" id="PF13857">
    <property type="entry name" value="Ank_5"/>
    <property type="match status" value="1"/>
</dbReference>
<dbReference type="InterPro" id="IPR002110">
    <property type="entry name" value="Ankyrin_rpt"/>
</dbReference>
<dbReference type="EMBL" id="AYCK01021082">
    <property type="status" value="NOT_ANNOTATED_CDS"/>
    <property type="molecule type" value="Genomic_DNA"/>
</dbReference>
<feature type="repeat" description="ANK" evidence="15">
    <location>
        <begin position="330"/>
        <end position="362"/>
    </location>
</feature>
<evidence type="ECO:0000256" key="11">
    <source>
        <dbReference type="ARBA" id="ARBA00023228"/>
    </source>
</evidence>
<dbReference type="EMBL" id="AYCK01021077">
    <property type="status" value="NOT_ANNOTATED_CDS"/>
    <property type="molecule type" value="Genomic_DNA"/>
</dbReference>
<feature type="domain" description="ZU5" evidence="18">
    <location>
        <begin position="946"/>
        <end position="1134"/>
    </location>
</feature>
<dbReference type="Pfam" id="PF00531">
    <property type="entry name" value="Death"/>
    <property type="match status" value="1"/>
</dbReference>
<evidence type="ECO:0000256" key="2">
    <source>
        <dbReference type="ARBA" id="ARBA00004371"/>
    </source>
</evidence>
<dbReference type="InterPro" id="IPR000906">
    <property type="entry name" value="ZU5_dom"/>
</dbReference>
<organism evidence="19 20">
    <name type="scientific">Poecilia formosa</name>
    <name type="common">Amazon molly</name>
    <name type="synonym">Limia formosa</name>
    <dbReference type="NCBI Taxonomy" id="48698"/>
    <lineage>
        <taxon>Eukaryota</taxon>
        <taxon>Metazoa</taxon>
        <taxon>Chordata</taxon>
        <taxon>Craniata</taxon>
        <taxon>Vertebrata</taxon>
        <taxon>Euteleostomi</taxon>
        <taxon>Actinopterygii</taxon>
        <taxon>Neopterygii</taxon>
        <taxon>Teleostei</taxon>
        <taxon>Neoteleostei</taxon>
        <taxon>Acanthomorphata</taxon>
        <taxon>Ovalentaria</taxon>
        <taxon>Atherinomorphae</taxon>
        <taxon>Cyprinodontiformes</taxon>
        <taxon>Poeciliidae</taxon>
        <taxon>Poeciliinae</taxon>
        <taxon>Poecilia</taxon>
    </lineage>
</organism>
<dbReference type="FunFam" id="2.60.40.2660:FF:000001">
    <property type="entry name" value="Ankyrin-3 isoform 2"/>
    <property type="match status" value="1"/>
</dbReference>
<dbReference type="GO" id="GO:0005856">
    <property type="term" value="C:cytoskeleton"/>
    <property type="evidence" value="ECO:0007669"/>
    <property type="project" value="UniProtKB-SubCell"/>
</dbReference>
<evidence type="ECO:0000256" key="12">
    <source>
        <dbReference type="ARBA" id="ARBA00023257"/>
    </source>
</evidence>
<evidence type="ECO:0000256" key="16">
    <source>
        <dbReference type="SAM" id="MobiDB-lite"/>
    </source>
</evidence>
<dbReference type="SMART" id="SM00005">
    <property type="entry name" value="DEATH"/>
    <property type="match status" value="1"/>
</dbReference>
<dbReference type="Pfam" id="PF17809">
    <property type="entry name" value="UPA_2"/>
    <property type="match status" value="1"/>
</dbReference>
<comment type="subcellular location">
    <subcellularLocation>
        <location evidence="13">Cell membrane</location>
        <location evidence="13">Sarcolemma</location>
        <location evidence="13">T-tubule</location>
    </subcellularLocation>
    <subcellularLocation>
        <location evidence="1">Cytoplasm</location>
        <location evidence="1">Cytoskeleton</location>
    </subcellularLocation>
    <subcellularLocation>
        <location evidence="2">Lysosome</location>
    </subcellularLocation>
    <subcellularLocation>
        <location evidence="14">Postsynaptic cell membrane</location>
    </subcellularLocation>
</comment>
<feature type="repeat" description="ANK" evidence="15">
    <location>
        <begin position="561"/>
        <end position="593"/>
    </location>
</feature>
<keyword evidence="9" id="KW-0472">Membrane</keyword>
<dbReference type="FunFam" id="2.60.220.30:FF:000005">
    <property type="entry name" value="Ankyrin-2 isoform 2"/>
    <property type="match status" value="1"/>
</dbReference>
<feature type="repeat" description="ANK" evidence="15">
    <location>
        <begin position="396"/>
        <end position="428"/>
    </location>
</feature>
<feature type="repeat" description="ANK" evidence="15">
    <location>
        <begin position="103"/>
        <end position="135"/>
    </location>
</feature>
<dbReference type="GeneTree" id="ENSGT00940000155279"/>
<keyword evidence="5" id="KW-0597">Phosphoprotein</keyword>
<dbReference type="EMBL" id="AYCK01021081">
    <property type="status" value="NOT_ANNOTATED_CDS"/>
    <property type="molecule type" value="Genomic_DNA"/>
</dbReference>
<feature type="repeat" description="ANK" evidence="15">
    <location>
        <begin position="661"/>
        <end position="693"/>
    </location>
</feature>
<evidence type="ECO:0000256" key="3">
    <source>
        <dbReference type="ARBA" id="ARBA00022475"/>
    </source>
</evidence>
<evidence type="ECO:0000313" key="19">
    <source>
        <dbReference type="Ensembl" id="ENSPFOP00000002224.2"/>
    </source>
</evidence>
<evidence type="ECO:0000256" key="6">
    <source>
        <dbReference type="ARBA" id="ARBA00022737"/>
    </source>
</evidence>
<dbReference type="FunFam" id="1.25.40.20:FF:000001">
    <property type="entry name" value="Ankyrin-2 isoform 2"/>
    <property type="match status" value="1"/>
</dbReference>
<evidence type="ECO:0000256" key="4">
    <source>
        <dbReference type="ARBA" id="ARBA00022490"/>
    </source>
</evidence>
<feature type="region of interest" description="Disordered" evidence="16">
    <location>
        <begin position="1434"/>
        <end position="1461"/>
    </location>
</feature>
<dbReference type="InterPro" id="IPR011029">
    <property type="entry name" value="DEATH-like_dom_sf"/>
</dbReference>
<proteinExistence type="predicted"/>
<dbReference type="InterPro" id="IPR040745">
    <property type="entry name" value="Ankyrin_UPA"/>
</dbReference>
<evidence type="ECO:0000256" key="5">
    <source>
        <dbReference type="ARBA" id="ARBA00022553"/>
    </source>
</evidence>
<dbReference type="EMBL" id="AYCK01021078">
    <property type="status" value="NOT_ANNOTATED_CDS"/>
    <property type="molecule type" value="Genomic_DNA"/>
</dbReference>
<feature type="repeat" description="ANK" evidence="15">
    <location>
        <begin position="727"/>
        <end position="759"/>
    </location>
</feature>
<sequence>MLSDSNTSFLRAARAGNIDKVLEYLKGGVDISTCNQNGLNALHLAAKEGHVDLVQELLDRGASVDSSTKKGNTALHISSLAGQAEVVKILTKRGADINSQSQNGFTPLYMAAQENHMDVVRYLLENGGNQSIATEDGFTPLAIALQQGHNQVVSILLENDTKGKVRLPALHIAARKDDTKSAALLLQNDHNADVQSKSGFTPLHIAAHYGNVNVATLLLNRGAAVDFTARNGITPLHVASKRGNTNMVRLLLDRGSQIDAKTRDGLTPLHCAARSGHETAVELLLERGAPLLARTKNGLSPLHMAAQGDHVECVKHLLQHKAPVDDVTLDYLTALHVAAHCGHYKVTKLLLDKRANPNARALNGFTPLHIACKKNRVKVMELLVKYGASIQAITESGLTPIHVAAFMGHLNIVLLLLQNGASADVSNIRGETALHMAARAGQVEVVRCLLRNGAMVDARAREDQTPLHIASRLGKTEIVQLLLQHMAHPDAATTNGYTPLHISAREGQVETASVLLEAGASHSLATKKGFTPLHVAAKYGNLDVVKLLMQRCAPPDSAGKNGLTPLHVAAHYDNQKVALLLLDKGASPHAMAKNGYTPLHIVAKKNQMDIATVLLQYGAETNILTNQGVTPLHLASQEGHTHMTSLLISKGAQINVSTKQSGLTALHLAAQEDRVSVAEILSKNGANLDHQTKLGYTPLIVACHYGNVKMVNFLLQNGASVNAKTKSGYTPLHQAAQQGNTHIINVLLQYGAKPNAITVNGNTALGIARRLGYISVVDTLRVVTEETITTTTTVTEKHKLNVPETMTEVLDVSDEEGDDTMTGDGGEYLRPEDLKELGDDSLPGQYLDGMNYLRFSLEGARTESLCSSSDRSFTPTHHSYYSPRHDGMMDEMLTCHKVSSLARENERDSYRLSWGTENLDNIALSSSPLHSGRSSPCHDHGDHSSFLVSFMVDARGGAMRGCRHNGLRIIIPPKKCSAPTRVTCRLVKRHRLATMPPMVEGEGLASRLIEVGPSGAQFLGKLHLPTAPPPLNEGESLVSRILQLGPPGTKFLGPVIVEIPHFASLRGKERELVILRSETGESWKEHQCEYTPEELNRILNGMDEELDPPEELEKKRLCRIITKDFPQYFAVVSRIKQDNNLIGPEGGILSSTVVPQVQAVFPEGALTKRIRVGLQAQPVNVSVVRKILGNKASFSPIVTLEPRRRKFHKPITMTIPVPKSNSDPNLNGFGGDTPTLRLLCSITGGTTPAQWEDITGTTPLTFINDCVSFTTNVSARFWLIDCQQVQESVNFSTQVYREIICVPYMAKFVIFAKTHDPIEARLRCFCMTDDKIDKTLEQQENFTEVARSRDVEVLEGKPIYADCFGNLVPLTKSGQHHLFSFYAFKENRLALFIKIRDNTQEPCGRLSFMKEPRNYRSLHQNAICNLNITLPSYSKDSDSDQEHEEQTSQMTSSVDPQDEAERNEQRLAIIADHLGFSWTELARELDFSEEKINLIRTENPNSLQDQSHALLNLWTVTEGHSTSESTLIKRLTKINRMDIVHLIETKINKSAEEETSSHTYAEIEQTLMLDHSEGFGTIHEDIDCPRSGRCEEAAGRSPVLVQEVPVVSAEELSTSLSSLHETSGRFEAGPVATEFMRKGQREKLQISFFGPKMKLCKTGVFEYVGTRTEYFPESPVVRTSELEDNIRYPTSYDRSPSPVSLSSDYDELSSEVSPHMSDDVSSSLIKSAKEHCPHLQQMTESKSKFWICKEEIFHRSKADEDANVLEKADILPDIPPQTVTEEKYTDEHGNMVVKKITRKVIRKCMSPDGSETQEVSIDGSHQEMVKVEEGDAVSRVAKRTVLHSRGDQKEEDFSE</sequence>
<dbReference type="FunFam" id="2.60.220.30:FF:000009">
    <property type="entry name" value="Ankyrin 2, isoform G"/>
    <property type="match status" value="1"/>
</dbReference>
<dbReference type="PANTHER" id="PTHR24123">
    <property type="entry name" value="ANKYRIN REPEAT-CONTAINING"/>
    <property type="match status" value="1"/>
</dbReference>
<keyword evidence="12" id="KW-0628">Postsynaptic cell membrane</keyword>
<dbReference type="FunFam" id="1.25.40.20:FF:000003">
    <property type="entry name" value="Ankyrin, isoform B"/>
    <property type="match status" value="1"/>
</dbReference>
<dbReference type="Pfam" id="PF00791">
    <property type="entry name" value="ZU5"/>
    <property type="match status" value="2"/>
</dbReference>
<name>A0A087X8X1_POEFO</name>
<dbReference type="PROSITE" id="PS50297">
    <property type="entry name" value="ANK_REP_REGION"/>
    <property type="match status" value="21"/>
</dbReference>
<dbReference type="Gene3D" id="1.10.533.10">
    <property type="entry name" value="Death Domain, Fas"/>
    <property type="match status" value="1"/>
</dbReference>
<keyword evidence="11" id="KW-0458">Lysosome</keyword>
<keyword evidence="7" id="KW-0770">Synapse</keyword>
<evidence type="ECO:0000256" key="14">
    <source>
        <dbReference type="ARBA" id="ARBA00034100"/>
    </source>
</evidence>
<feature type="repeat" description="ANK" evidence="15">
    <location>
        <begin position="462"/>
        <end position="494"/>
    </location>
</feature>
<dbReference type="FunFam" id="1.10.533.10:FF:000002">
    <property type="entry name" value="Ankyrin-3 isoform 2"/>
    <property type="match status" value="1"/>
</dbReference>
<dbReference type="InterPro" id="IPR051165">
    <property type="entry name" value="Multifunctional_ANK_Repeat"/>
</dbReference>
<dbReference type="EMBL" id="AYCK01021079">
    <property type="status" value="NOT_ANNOTATED_CDS"/>
    <property type="molecule type" value="Genomic_DNA"/>
</dbReference>
<evidence type="ECO:0008006" key="21">
    <source>
        <dbReference type="Google" id="ProtNLM"/>
    </source>
</evidence>
<dbReference type="GO" id="GO:0005764">
    <property type="term" value="C:lysosome"/>
    <property type="evidence" value="ECO:0007669"/>
    <property type="project" value="UniProtKB-SubCell"/>
</dbReference>
<dbReference type="Gene3D" id="1.25.40.20">
    <property type="entry name" value="Ankyrin repeat-containing domain"/>
    <property type="match status" value="3"/>
</dbReference>
<dbReference type="EMBL" id="AYCK01021084">
    <property type="status" value="NOT_ANNOTATED_CDS"/>
    <property type="molecule type" value="Genomic_DNA"/>
</dbReference>
<reference evidence="19" key="2">
    <citation type="submission" date="2025-08" db="UniProtKB">
        <authorList>
            <consortium name="Ensembl"/>
        </authorList>
    </citation>
    <scope>IDENTIFICATION</scope>
</reference>
<dbReference type="FunFam" id="1.25.40.20:FF:000002">
    <property type="entry name" value="Ankyrin-2 isoform 2"/>
    <property type="match status" value="1"/>
</dbReference>
<dbReference type="GO" id="GO:0007165">
    <property type="term" value="P:signal transduction"/>
    <property type="evidence" value="ECO:0007669"/>
    <property type="project" value="InterPro"/>
</dbReference>